<feature type="non-terminal residue" evidence="1">
    <location>
        <position position="1"/>
    </location>
</feature>
<organism evidence="1 2">
    <name type="scientific">Escherichia coli</name>
    <dbReference type="NCBI Taxonomy" id="562"/>
    <lineage>
        <taxon>Bacteria</taxon>
        <taxon>Pseudomonadati</taxon>
        <taxon>Pseudomonadota</taxon>
        <taxon>Gammaproteobacteria</taxon>
        <taxon>Enterobacterales</taxon>
        <taxon>Enterobacteriaceae</taxon>
        <taxon>Escherichia</taxon>
    </lineage>
</organism>
<evidence type="ECO:0000313" key="2">
    <source>
        <dbReference type="Proteomes" id="UP000272336"/>
    </source>
</evidence>
<evidence type="ECO:0000313" key="1">
    <source>
        <dbReference type="EMBL" id="MGE17277.1"/>
    </source>
</evidence>
<proteinExistence type="predicted"/>
<dbReference type="AlphaFoldDB" id="A0A3K0WHN9"/>
<dbReference type="EMBL" id="RNLZ01000128">
    <property type="protein sequence ID" value="MGE17277.1"/>
    <property type="molecule type" value="Genomic_DNA"/>
</dbReference>
<protein>
    <submittedName>
        <fullName evidence="1">Nuclease PIN</fullName>
    </submittedName>
</protein>
<dbReference type="Proteomes" id="UP000272336">
    <property type="component" value="Unassembled WGS sequence"/>
</dbReference>
<gene>
    <name evidence="1" type="ORF">D9D43_27880</name>
</gene>
<reference evidence="1 2" key="1">
    <citation type="submission" date="2018-10" db="EMBL/GenBank/DDBJ databases">
        <authorList>
            <consortium name="NARMS: The National Antimicrobial Resistance Monitoring System"/>
        </authorList>
    </citation>
    <scope>NUCLEOTIDE SEQUENCE [LARGE SCALE GENOMIC DNA]</scope>
    <source>
        <strain evidence="1 2">CVM N17EC0060</strain>
    </source>
</reference>
<comment type="caution">
    <text evidence="1">The sequence shown here is derived from an EMBL/GenBank/DDBJ whole genome shotgun (WGS) entry which is preliminary data.</text>
</comment>
<accession>A0A3K0WHN9</accession>
<sequence length="33" mass="3410">RGTTDVPLSVNFKSDSPVAGLFEGSAVLSMDVL</sequence>
<name>A0A3K0WHN9_ECOLX</name>